<keyword evidence="14 16" id="KW-0539">Nucleus</keyword>
<dbReference type="Proteomes" id="UP000799772">
    <property type="component" value="Unassembled WGS sequence"/>
</dbReference>
<evidence type="ECO:0000256" key="5">
    <source>
        <dbReference type="ARBA" id="ARBA00022664"/>
    </source>
</evidence>
<keyword evidence="6 16" id="KW-0808">Transferase</keyword>
<comment type="pathway">
    <text evidence="2 16">Protein modification; protein ubiquitination.</text>
</comment>
<dbReference type="GO" id="GO:0005737">
    <property type="term" value="C:cytoplasm"/>
    <property type="evidence" value="ECO:0007669"/>
    <property type="project" value="TreeGrafter"/>
</dbReference>
<dbReference type="PROSITE" id="PS50082">
    <property type="entry name" value="WD_REPEATS_2"/>
    <property type="match status" value="2"/>
</dbReference>
<dbReference type="SUPFAM" id="SSF50978">
    <property type="entry name" value="WD40 repeat-like"/>
    <property type="match status" value="1"/>
</dbReference>
<dbReference type="InterPro" id="IPR003613">
    <property type="entry name" value="Ubox_domain"/>
</dbReference>
<dbReference type="Pfam" id="PF08606">
    <property type="entry name" value="Prp19"/>
    <property type="match status" value="1"/>
</dbReference>
<dbReference type="Pfam" id="PF12894">
    <property type="entry name" value="ANAPC4_WD40"/>
    <property type="match status" value="1"/>
</dbReference>
<comment type="subcellular location">
    <subcellularLocation>
        <location evidence="1 16">Nucleus</location>
    </subcellularLocation>
</comment>
<gene>
    <name evidence="18" type="ORF">NA57DRAFT_63184</name>
</gene>
<keyword evidence="10 16" id="KW-0833">Ubl conjugation pathway</keyword>
<dbReference type="InterPro" id="IPR038959">
    <property type="entry name" value="Prp19"/>
</dbReference>
<keyword evidence="11" id="KW-0697">Rotamase</keyword>
<evidence type="ECO:0000256" key="16">
    <source>
        <dbReference type="RuleBase" id="RU367101"/>
    </source>
</evidence>
<feature type="repeat" description="WD" evidence="15">
    <location>
        <begin position="278"/>
        <end position="319"/>
    </location>
</feature>
<evidence type="ECO:0000256" key="15">
    <source>
        <dbReference type="PROSITE-ProRule" id="PRU00221"/>
    </source>
</evidence>
<evidence type="ECO:0000313" key="19">
    <source>
        <dbReference type="Proteomes" id="UP000799772"/>
    </source>
</evidence>
<dbReference type="PANTHER" id="PTHR43995:SF1">
    <property type="entry name" value="PRE-MRNA-PROCESSING FACTOR 19"/>
    <property type="match status" value="1"/>
</dbReference>
<keyword evidence="4 15" id="KW-0853">WD repeat</keyword>
<feature type="repeat" description="WD" evidence="15">
    <location>
        <begin position="331"/>
        <end position="360"/>
    </location>
</feature>
<dbReference type="OrthoDB" id="687049at2759"/>
<dbReference type="Gene3D" id="3.30.40.10">
    <property type="entry name" value="Zinc/RING finger domain, C3HC4 (zinc finger)"/>
    <property type="match status" value="1"/>
</dbReference>
<dbReference type="EMBL" id="ML978121">
    <property type="protein sequence ID" value="KAF2104906.1"/>
    <property type="molecule type" value="Genomic_DNA"/>
</dbReference>
<dbReference type="InterPro" id="IPR013915">
    <property type="entry name" value="Prp19_cc"/>
</dbReference>
<dbReference type="InterPro" id="IPR024977">
    <property type="entry name" value="Apc4-like_WD40_dom"/>
</dbReference>
<evidence type="ECO:0000256" key="10">
    <source>
        <dbReference type="ARBA" id="ARBA00022786"/>
    </source>
</evidence>
<keyword evidence="19" id="KW-1185">Reference proteome</keyword>
<dbReference type="InterPro" id="IPR013083">
    <property type="entry name" value="Znf_RING/FYVE/PHD"/>
</dbReference>
<dbReference type="InterPro" id="IPR036322">
    <property type="entry name" value="WD40_repeat_dom_sf"/>
</dbReference>
<dbReference type="InterPro" id="IPR015943">
    <property type="entry name" value="WD40/YVTN_repeat-like_dom_sf"/>
</dbReference>
<name>A0A9P4MBQ7_9PEZI</name>
<keyword evidence="8" id="KW-0677">Repeat</keyword>
<dbReference type="GO" id="GO:0061630">
    <property type="term" value="F:ubiquitin protein ligase activity"/>
    <property type="evidence" value="ECO:0007669"/>
    <property type="project" value="UniProtKB-UniRule"/>
</dbReference>
<comment type="subunit">
    <text evidence="16">Homotetramer.</text>
</comment>
<dbReference type="SUPFAM" id="SSF57850">
    <property type="entry name" value="RING/U-box"/>
    <property type="match status" value="1"/>
</dbReference>
<dbReference type="EC" id="2.3.2.27" evidence="16"/>
<dbReference type="GO" id="GO:0006281">
    <property type="term" value="P:DNA repair"/>
    <property type="evidence" value="ECO:0007669"/>
    <property type="project" value="UniProtKB-KW"/>
</dbReference>
<evidence type="ECO:0000256" key="12">
    <source>
        <dbReference type="ARBA" id="ARBA00023187"/>
    </source>
</evidence>
<evidence type="ECO:0000256" key="11">
    <source>
        <dbReference type="ARBA" id="ARBA00023110"/>
    </source>
</evidence>
<dbReference type="PANTHER" id="PTHR43995">
    <property type="entry name" value="PRE-MRNA-PROCESSING FACTOR 19"/>
    <property type="match status" value="1"/>
</dbReference>
<organism evidence="18 19">
    <name type="scientific">Rhizodiscina lignyota</name>
    <dbReference type="NCBI Taxonomy" id="1504668"/>
    <lineage>
        <taxon>Eukaryota</taxon>
        <taxon>Fungi</taxon>
        <taxon>Dikarya</taxon>
        <taxon>Ascomycota</taxon>
        <taxon>Pezizomycotina</taxon>
        <taxon>Dothideomycetes</taxon>
        <taxon>Pleosporomycetidae</taxon>
        <taxon>Aulographales</taxon>
        <taxon>Rhizodiscinaceae</taxon>
        <taxon>Rhizodiscina</taxon>
    </lineage>
</organism>
<proteinExistence type="inferred from homology"/>
<feature type="domain" description="U-box" evidence="17">
    <location>
        <begin position="1"/>
        <end position="70"/>
    </location>
</feature>
<accession>A0A9P4MBQ7</accession>
<comment type="caution">
    <text evidence="18">The sequence shown here is derived from an EMBL/GenBank/DDBJ whole genome shotgun (WGS) entry which is preliminary data.</text>
</comment>
<reference evidence="18" key="1">
    <citation type="journal article" date="2020" name="Stud. Mycol.">
        <title>101 Dothideomycetes genomes: a test case for predicting lifestyles and emergence of pathogens.</title>
        <authorList>
            <person name="Haridas S."/>
            <person name="Albert R."/>
            <person name="Binder M."/>
            <person name="Bloem J."/>
            <person name="Labutti K."/>
            <person name="Salamov A."/>
            <person name="Andreopoulos B."/>
            <person name="Baker S."/>
            <person name="Barry K."/>
            <person name="Bills G."/>
            <person name="Bluhm B."/>
            <person name="Cannon C."/>
            <person name="Castanera R."/>
            <person name="Culley D."/>
            <person name="Daum C."/>
            <person name="Ezra D."/>
            <person name="Gonzalez J."/>
            <person name="Henrissat B."/>
            <person name="Kuo A."/>
            <person name="Liang C."/>
            <person name="Lipzen A."/>
            <person name="Lutzoni F."/>
            <person name="Magnuson J."/>
            <person name="Mondo S."/>
            <person name="Nolan M."/>
            <person name="Ohm R."/>
            <person name="Pangilinan J."/>
            <person name="Park H.-J."/>
            <person name="Ramirez L."/>
            <person name="Alfaro M."/>
            <person name="Sun H."/>
            <person name="Tritt A."/>
            <person name="Yoshinaga Y."/>
            <person name="Zwiers L.-H."/>
            <person name="Turgeon B."/>
            <person name="Goodwin S."/>
            <person name="Spatafora J."/>
            <person name="Crous P."/>
            <person name="Grigoriev I."/>
        </authorList>
    </citation>
    <scope>NUCLEOTIDE SEQUENCE</scope>
    <source>
        <strain evidence="18">CBS 133067</strain>
    </source>
</reference>
<dbReference type="PROSITE" id="PS51698">
    <property type="entry name" value="U_BOX"/>
    <property type="match status" value="1"/>
</dbReference>
<dbReference type="Pfam" id="PF00400">
    <property type="entry name" value="WD40"/>
    <property type="match status" value="1"/>
</dbReference>
<dbReference type="InterPro" id="IPR055340">
    <property type="entry name" value="RING-Ubox_PRP19"/>
</dbReference>
<dbReference type="PROSITE" id="PS50294">
    <property type="entry name" value="WD_REPEATS_REGION"/>
    <property type="match status" value="1"/>
</dbReference>
<dbReference type="GO" id="GO:0000398">
    <property type="term" value="P:mRNA splicing, via spliceosome"/>
    <property type="evidence" value="ECO:0007669"/>
    <property type="project" value="InterPro"/>
</dbReference>
<dbReference type="GO" id="GO:0071006">
    <property type="term" value="C:U2-type catalytic step 1 spliceosome"/>
    <property type="evidence" value="ECO:0007669"/>
    <property type="project" value="TreeGrafter"/>
</dbReference>
<keyword evidence="5 16" id="KW-0507">mRNA processing</keyword>
<evidence type="ECO:0000256" key="9">
    <source>
        <dbReference type="ARBA" id="ARBA00022763"/>
    </source>
</evidence>
<evidence type="ECO:0000256" key="14">
    <source>
        <dbReference type="ARBA" id="ARBA00023242"/>
    </source>
</evidence>
<keyword evidence="9 16" id="KW-0227">DNA damage</keyword>
<dbReference type="InterPro" id="IPR001680">
    <property type="entry name" value="WD40_rpt"/>
</dbReference>
<dbReference type="GO" id="GO:0003755">
    <property type="term" value="F:peptidyl-prolyl cis-trans isomerase activity"/>
    <property type="evidence" value="ECO:0007669"/>
    <property type="project" value="UniProtKB-KW"/>
</dbReference>
<keyword evidence="13 16" id="KW-0234">DNA repair</keyword>
<dbReference type="Gene3D" id="2.130.10.10">
    <property type="entry name" value="YVTN repeat-like/Quinoprotein amine dehydrogenase"/>
    <property type="match status" value="1"/>
</dbReference>
<evidence type="ECO:0000256" key="4">
    <source>
        <dbReference type="ARBA" id="ARBA00022574"/>
    </source>
</evidence>
<evidence type="ECO:0000256" key="8">
    <source>
        <dbReference type="ARBA" id="ARBA00022737"/>
    </source>
</evidence>
<evidence type="ECO:0000256" key="13">
    <source>
        <dbReference type="ARBA" id="ARBA00023204"/>
    </source>
</evidence>
<dbReference type="GO" id="GO:0070534">
    <property type="term" value="P:protein K63-linked ubiquitination"/>
    <property type="evidence" value="ECO:0007669"/>
    <property type="project" value="UniProtKB-UniRule"/>
</dbReference>
<keyword evidence="11" id="KW-0413">Isomerase</keyword>
<evidence type="ECO:0000259" key="17">
    <source>
        <dbReference type="PROSITE" id="PS51698"/>
    </source>
</evidence>
<dbReference type="CDD" id="cd16656">
    <property type="entry name" value="RING-Ubox_PRP19"/>
    <property type="match status" value="1"/>
</dbReference>
<comment type="similarity">
    <text evidence="3 16">Belongs to the WD repeat PRP19 family.</text>
</comment>
<evidence type="ECO:0000256" key="6">
    <source>
        <dbReference type="ARBA" id="ARBA00022679"/>
    </source>
</evidence>
<comment type="catalytic activity">
    <reaction evidence="16">
        <text>S-ubiquitinyl-[E2 ubiquitin-conjugating enzyme]-L-cysteine + [acceptor protein]-L-lysine = [E2 ubiquitin-conjugating enzyme]-L-cysteine + N(6)-ubiquitinyl-[acceptor protein]-L-lysine.</text>
        <dbReference type="EC" id="2.3.2.27"/>
    </reaction>
</comment>
<dbReference type="SMART" id="SM00504">
    <property type="entry name" value="Ubox"/>
    <property type="match status" value="1"/>
</dbReference>
<evidence type="ECO:0000313" key="18">
    <source>
        <dbReference type="EMBL" id="KAF2104906.1"/>
    </source>
</evidence>
<comment type="function">
    <text evidence="16">Ubiquitin-protein ligase which is mainly involved pre-mRNA splicing and DNA repair. Required for pre-mRNA splicing as component of the spliceosome.</text>
</comment>
<evidence type="ECO:0000256" key="2">
    <source>
        <dbReference type="ARBA" id="ARBA00004906"/>
    </source>
</evidence>
<keyword evidence="7 16" id="KW-0747">Spliceosome</keyword>
<evidence type="ECO:0000256" key="3">
    <source>
        <dbReference type="ARBA" id="ARBA00006388"/>
    </source>
</evidence>
<dbReference type="SMART" id="SM00320">
    <property type="entry name" value="WD40"/>
    <property type="match status" value="5"/>
</dbReference>
<dbReference type="FunFam" id="3.30.40.10:FF:000027">
    <property type="entry name" value="Pre-mRNA-processing factor 19, putative"/>
    <property type="match status" value="1"/>
</dbReference>
<keyword evidence="12 16" id="KW-0508">mRNA splicing</keyword>
<dbReference type="AlphaFoldDB" id="A0A9P4MBQ7"/>
<protein>
    <recommendedName>
        <fullName evidence="16">Pre-mRNA-processing factor 19</fullName>
        <ecNumber evidence="16">2.3.2.27</ecNumber>
    </recommendedName>
</protein>
<evidence type="ECO:0000256" key="1">
    <source>
        <dbReference type="ARBA" id="ARBA00004123"/>
    </source>
</evidence>
<dbReference type="GO" id="GO:0000974">
    <property type="term" value="C:Prp19 complex"/>
    <property type="evidence" value="ECO:0007669"/>
    <property type="project" value="UniProtKB-UniRule"/>
</dbReference>
<sequence length="479" mass="50968">MLCAISGEQPQVPVASRKSGHVFEKRLIEDYISQHGTDPVNGEELTTDDLIELKTTRAVNPRPPTLTSIPSLLSAFQNEWDAIALETYTLKQQLAQTRQELSTALYEYDAALRVIARLQAERGEARDALSQVTVGAVAENGDEMEVDVPEELPQEIAAKVEATQTELSKTRRKRPVPEGWATADTIESFDSVQTTEAIYPGARALAINSTGAIVIVGGTEGVAGIYSLIEKKVIQALKVGGGSVTSALWWNSRPVVATSTGAIKVFEDVPSSSEGLQLGSHAGAVTAIALHPSGDILASVGVDKVYRLYDLTTMKVVSRILTDSELSCGEFHPDGHLFAAGSKGGQIRLYDVTSGEVAATFEGEGPIQALSFSENGIWLASASRGQTGVSVWDLRKAAVIHQVEIGSQVISAKWDYTGQFLAVAGPGCVAVQQYAKSSKKWSEPFRKAISAVSLTWGANAQSLVALTEEGALNVLGATS</sequence>
<evidence type="ECO:0000256" key="7">
    <source>
        <dbReference type="ARBA" id="ARBA00022728"/>
    </source>
</evidence>